<evidence type="ECO:0000313" key="3">
    <source>
        <dbReference type="Proteomes" id="UP000816034"/>
    </source>
</evidence>
<evidence type="ECO:0000313" key="2">
    <source>
        <dbReference type="EMBL" id="KAG2386318.1"/>
    </source>
</evidence>
<dbReference type="GeneID" id="68095219"/>
<accession>A0AA88KL27</accession>
<evidence type="ECO:0000256" key="1">
    <source>
        <dbReference type="SAM" id="MobiDB-lite"/>
    </source>
</evidence>
<dbReference type="Proteomes" id="UP000816034">
    <property type="component" value="Unassembled WGS sequence"/>
</dbReference>
<gene>
    <name evidence="2" type="ORF">C9374_002764</name>
</gene>
<feature type="region of interest" description="Disordered" evidence="1">
    <location>
        <begin position="178"/>
        <end position="241"/>
    </location>
</feature>
<organism evidence="2 3">
    <name type="scientific">Naegleria lovaniensis</name>
    <name type="common">Amoeba</name>
    <dbReference type="NCBI Taxonomy" id="51637"/>
    <lineage>
        <taxon>Eukaryota</taxon>
        <taxon>Discoba</taxon>
        <taxon>Heterolobosea</taxon>
        <taxon>Tetramitia</taxon>
        <taxon>Eutetramitia</taxon>
        <taxon>Vahlkampfiidae</taxon>
        <taxon>Naegleria</taxon>
    </lineage>
</organism>
<keyword evidence="3" id="KW-1185">Reference proteome</keyword>
<dbReference type="EMBL" id="PYSW02000016">
    <property type="protein sequence ID" value="KAG2386318.1"/>
    <property type="molecule type" value="Genomic_DNA"/>
</dbReference>
<proteinExistence type="predicted"/>
<reference evidence="2 3" key="1">
    <citation type="journal article" date="2018" name="BMC Genomics">
        <title>The genome of Naegleria lovaniensis, the basis for a comparative approach to unravel pathogenicity factors of the human pathogenic amoeba N. fowleri.</title>
        <authorList>
            <person name="Liechti N."/>
            <person name="Schurch N."/>
            <person name="Bruggmann R."/>
            <person name="Wittwer M."/>
        </authorList>
    </citation>
    <scope>NUCLEOTIDE SEQUENCE [LARGE SCALE GENOMIC DNA]</scope>
    <source>
        <strain evidence="2 3">ATCC 30569</strain>
    </source>
</reference>
<dbReference type="AlphaFoldDB" id="A0AA88KL27"/>
<feature type="compositionally biased region" description="Low complexity" evidence="1">
    <location>
        <begin position="205"/>
        <end position="235"/>
    </location>
</feature>
<protein>
    <submittedName>
        <fullName evidence="2">Uncharacterized protein</fullName>
    </submittedName>
</protein>
<dbReference type="RefSeq" id="XP_044550310.1">
    <property type="nucleotide sequence ID" value="XM_044692217.1"/>
</dbReference>
<name>A0AA88KL27_NAELO</name>
<comment type="caution">
    <text evidence="2">The sequence shown here is derived from an EMBL/GenBank/DDBJ whole genome shotgun (WGS) entry which is preliminary data.</text>
</comment>
<sequence length="323" mass="37263">MTMVAETYSFNRNLQSSALSYKRFEYDPTINIRQKTDISHSCGPNISNLYQSLIDKNPSVFHKRTYSHSVPRSVSPSQLYAQSTQQSETFTAYLNTLSENRRNQLEKIVHVPREKQGGFYSPAFSSFRNYDNLKHKHFKRYHTSLVDPSSEHPLSLSDCVESAKEIHRESRPLSSVRLAPLSPRSPTFQRTESYRRTPRQYKLVSTKSTSSLLSTTTPRSLTSSRPSSCRSGSKTPSSASRSVAFSYLTSTVSNSSSHKSSVRLLRNMYDQRIFESDIRQEEKEQQKIEQILEQDKRYDDPIKQLEEIDNFELRNGLRKSTMK</sequence>